<keyword evidence="5 6" id="KW-0472">Membrane</keyword>
<sequence>MSIPLVILVGVFTGATTVLFGFGGGFVTVPVILLLDAALGPDAAVTAVATSAVVMAVNAAVATAATPAPILRELRGTLPLLVLLGAGGALGALAASVAPPALILWGFVAYLAVTVLDALLRPGFLRPRTAGGERDDDTGGERFAIRAGLGAPIGALASFLGVGGSVMTVPLLRRSGKPMITAAALANPLTLCVSIPALAAFLLTSHASPGGGVLSVGAVDLGAAALLLVGSIPVVVLWRRRPPRLPDRLHAWGYVALLVAVLVTALARTLWV</sequence>
<feature type="transmembrane region" description="Helical" evidence="6">
    <location>
        <begin position="215"/>
        <end position="239"/>
    </location>
</feature>
<protein>
    <recommendedName>
        <fullName evidence="6">Probable membrane transporter protein</fullName>
    </recommendedName>
</protein>
<keyword evidence="6" id="KW-1003">Cell membrane</keyword>
<dbReference type="Proteomes" id="UP000586095">
    <property type="component" value="Unassembled WGS sequence"/>
</dbReference>
<name>A0A852QZ15_9MICO</name>
<evidence type="ECO:0000256" key="5">
    <source>
        <dbReference type="ARBA" id="ARBA00023136"/>
    </source>
</evidence>
<evidence type="ECO:0000256" key="3">
    <source>
        <dbReference type="ARBA" id="ARBA00022692"/>
    </source>
</evidence>
<gene>
    <name evidence="7" type="ORF">BJ960_002486</name>
</gene>
<dbReference type="GO" id="GO:0005886">
    <property type="term" value="C:plasma membrane"/>
    <property type="evidence" value="ECO:0007669"/>
    <property type="project" value="UniProtKB-SubCell"/>
</dbReference>
<feature type="transmembrane region" description="Helical" evidence="6">
    <location>
        <begin position="77"/>
        <end position="96"/>
    </location>
</feature>
<evidence type="ECO:0000256" key="6">
    <source>
        <dbReference type="RuleBase" id="RU363041"/>
    </source>
</evidence>
<comment type="similarity">
    <text evidence="2 6">Belongs to the 4-toluene sulfonate uptake permease (TSUP) (TC 2.A.102) family.</text>
</comment>
<feature type="transmembrane region" description="Helical" evidence="6">
    <location>
        <begin position="102"/>
        <end position="120"/>
    </location>
</feature>
<dbReference type="PANTHER" id="PTHR43701">
    <property type="entry name" value="MEMBRANE TRANSPORTER PROTEIN MJ0441-RELATED"/>
    <property type="match status" value="1"/>
</dbReference>
<dbReference type="InterPro" id="IPR051598">
    <property type="entry name" value="TSUP/Inactive_protease-like"/>
</dbReference>
<dbReference type="EMBL" id="JACCBD010000001">
    <property type="protein sequence ID" value="NYD27683.1"/>
    <property type="molecule type" value="Genomic_DNA"/>
</dbReference>
<keyword evidence="8" id="KW-1185">Reference proteome</keyword>
<reference evidence="7 8" key="1">
    <citation type="submission" date="2020-07" db="EMBL/GenBank/DDBJ databases">
        <title>Sequencing the genomes of 1000 actinobacteria strains.</title>
        <authorList>
            <person name="Klenk H.-P."/>
        </authorList>
    </citation>
    <scope>NUCLEOTIDE SEQUENCE [LARGE SCALE GENOMIC DNA]</scope>
    <source>
        <strain evidence="7 8">DSM 17380</strain>
    </source>
</reference>
<dbReference type="AlphaFoldDB" id="A0A852QZ15"/>
<comment type="subcellular location">
    <subcellularLocation>
        <location evidence="6">Cell membrane</location>
        <topology evidence="6">Multi-pass membrane protein</topology>
    </subcellularLocation>
    <subcellularLocation>
        <location evidence="1">Membrane</location>
        <topology evidence="1">Multi-pass membrane protein</topology>
    </subcellularLocation>
</comment>
<organism evidence="7 8">
    <name type="scientific">Leucobacter aridicollis</name>
    <dbReference type="NCBI Taxonomy" id="283878"/>
    <lineage>
        <taxon>Bacteria</taxon>
        <taxon>Bacillati</taxon>
        <taxon>Actinomycetota</taxon>
        <taxon>Actinomycetes</taxon>
        <taxon>Micrococcales</taxon>
        <taxon>Microbacteriaceae</taxon>
        <taxon>Leucobacter</taxon>
    </lineage>
</organism>
<dbReference type="RefSeq" id="WP_202229123.1">
    <property type="nucleotide sequence ID" value="NZ_BAAALZ010000001.1"/>
</dbReference>
<keyword evidence="4 6" id="KW-1133">Transmembrane helix</keyword>
<accession>A0A852QZ15</accession>
<evidence type="ECO:0000313" key="7">
    <source>
        <dbReference type="EMBL" id="NYD27683.1"/>
    </source>
</evidence>
<evidence type="ECO:0000313" key="8">
    <source>
        <dbReference type="Proteomes" id="UP000586095"/>
    </source>
</evidence>
<evidence type="ECO:0000256" key="4">
    <source>
        <dbReference type="ARBA" id="ARBA00022989"/>
    </source>
</evidence>
<keyword evidence="3 6" id="KW-0812">Transmembrane</keyword>
<evidence type="ECO:0000256" key="1">
    <source>
        <dbReference type="ARBA" id="ARBA00004141"/>
    </source>
</evidence>
<dbReference type="Pfam" id="PF01925">
    <property type="entry name" value="TauE"/>
    <property type="match status" value="1"/>
</dbReference>
<evidence type="ECO:0000256" key="2">
    <source>
        <dbReference type="ARBA" id="ARBA00009142"/>
    </source>
</evidence>
<dbReference type="PANTHER" id="PTHR43701:SF2">
    <property type="entry name" value="MEMBRANE TRANSPORTER PROTEIN YJNA-RELATED"/>
    <property type="match status" value="1"/>
</dbReference>
<feature type="transmembrane region" description="Helical" evidence="6">
    <location>
        <begin position="7"/>
        <end position="32"/>
    </location>
</feature>
<feature type="transmembrane region" description="Helical" evidence="6">
    <location>
        <begin position="44"/>
        <end position="65"/>
    </location>
</feature>
<proteinExistence type="inferred from homology"/>
<comment type="caution">
    <text evidence="7">The sequence shown here is derived from an EMBL/GenBank/DDBJ whole genome shotgun (WGS) entry which is preliminary data.</text>
</comment>
<feature type="transmembrane region" description="Helical" evidence="6">
    <location>
        <begin position="180"/>
        <end position="203"/>
    </location>
</feature>
<feature type="transmembrane region" description="Helical" evidence="6">
    <location>
        <begin position="251"/>
        <end position="271"/>
    </location>
</feature>
<dbReference type="InterPro" id="IPR002781">
    <property type="entry name" value="TM_pro_TauE-like"/>
</dbReference>